<feature type="transmembrane region" description="Helical" evidence="1">
    <location>
        <begin position="55"/>
        <end position="74"/>
    </location>
</feature>
<feature type="domain" description="Acyltransferase 3" evidence="2">
    <location>
        <begin position="20"/>
        <end position="293"/>
    </location>
</feature>
<dbReference type="Pfam" id="PF01757">
    <property type="entry name" value="Acyl_transf_3"/>
    <property type="match status" value="1"/>
</dbReference>
<name>A0A173VPP3_PARDI</name>
<keyword evidence="1" id="KW-1133">Transmembrane helix</keyword>
<feature type="transmembrane region" description="Helical" evidence="1">
    <location>
        <begin position="12"/>
        <end position="35"/>
    </location>
</feature>
<feature type="transmembrane region" description="Helical" evidence="1">
    <location>
        <begin position="112"/>
        <end position="130"/>
    </location>
</feature>
<feature type="transmembrane region" description="Helical" evidence="1">
    <location>
        <begin position="200"/>
        <end position="220"/>
    </location>
</feature>
<evidence type="ECO:0000259" key="2">
    <source>
        <dbReference type="Pfam" id="PF01757"/>
    </source>
</evidence>
<feature type="transmembrane region" description="Helical" evidence="1">
    <location>
        <begin position="279"/>
        <end position="299"/>
    </location>
</feature>
<dbReference type="Proteomes" id="UP000095591">
    <property type="component" value="Unassembled WGS sequence"/>
</dbReference>
<keyword evidence="1" id="KW-0472">Membrane</keyword>
<keyword evidence="1" id="KW-0812">Transmembrane</keyword>
<evidence type="ECO:0000313" key="4">
    <source>
        <dbReference type="Proteomes" id="UP000095591"/>
    </source>
</evidence>
<proteinExistence type="predicted"/>
<reference evidence="3 4" key="1">
    <citation type="submission" date="2015-09" db="EMBL/GenBank/DDBJ databases">
        <authorList>
            <consortium name="Pathogen Informatics"/>
        </authorList>
    </citation>
    <scope>NUCLEOTIDE SEQUENCE [LARGE SCALE GENOMIC DNA]</scope>
    <source>
        <strain evidence="3 4">2789STDY5608872</strain>
    </source>
</reference>
<feature type="transmembrane region" description="Helical" evidence="1">
    <location>
        <begin position="142"/>
        <end position="160"/>
    </location>
</feature>
<accession>A0A173VPP3</accession>
<protein>
    <submittedName>
        <fullName evidence="3">Uncharacterized protein conserved in bacteria</fullName>
    </submittedName>
</protein>
<gene>
    <name evidence="3" type="ORF">ERS852429_03378</name>
</gene>
<dbReference type="InterPro" id="IPR002656">
    <property type="entry name" value="Acyl_transf_3_dom"/>
</dbReference>
<dbReference type="RefSeq" id="WP_005854935.1">
    <property type="nucleotide sequence ID" value="NZ_BQOC01000001.1"/>
</dbReference>
<feature type="transmembrane region" description="Helical" evidence="1">
    <location>
        <begin position="166"/>
        <end position="188"/>
    </location>
</feature>
<evidence type="ECO:0000256" key="1">
    <source>
        <dbReference type="SAM" id="Phobius"/>
    </source>
</evidence>
<dbReference type="GO" id="GO:0016747">
    <property type="term" value="F:acyltransferase activity, transferring groups other than amino-acyl groups"/>
    <property type="evidence" value="ECO:0007669"/>
    <property type="project" value="InterPro"/>
</dbReference>
<feature type="transmembrane region" description="Helical" evidence="1">
    <location>
        <begin position="255"/>
        <end position="273"/>
    </location>
</feature>
<feature type="transmembrane region" description="Helical" evidence="1">
    <location>
        <begin position="226"/>
        <end position="243"/>
    </location>
</feature>
<dbReference type="EMBL" id="CYXP01000008">
    <property type="protein sequence ID" value="CUN29201.1"/>
    <property type="molecule type" value="Genomic_DNA"/>
</dbReference>
<dbReference type="AlphaFoldDB" id="A0A173VPP3"/>
<evidence type="ECO:0000313" key="3">
    <source>
        <dbReference type="EMBL" id="CUN29201.1"/>
    </source>
</evidence>
<organism evidence="3 4">
    <name type="scientific">Parabacteroides distasonis</name>
    <dbReference type="NCBI Taxonomy" id="823"/>
    <lineage>
        <taxon>Bacteria</taxon>
        <taxon>Pseudomonadati</taxon>
        <taxon>Bacteroidota</taxon>
        <taxon>Bacteroidia</taxon>
        <taxon>Bacteroidales</taxon>
        <taxon>Tannerellaceae</taxon>
        <taxon>Parabacteroides</taxon>
    </lineage>
</organism>
<sequence length="314" mass="36919">MSEHLCLPVSKIINWPLDLFIGVPIFFILSGFLIWNSLENTLDFKQFFSKRILRLYPELWVCLIVEILSIVLFYEKPVPVSDYVLFTFTQGTVLQFWTPDSLRGYGCDTPNGALWTINVIVQFYVFIYWLRNWLNKQGVKTWIFLLLLTLVVGGICPILPRLMPVLVGKLFMQTLLPYSWLFFAGVFIQRYKERMLGHLIKFWWVYFTLYVINVSVGMDIYVMKYPMIRCLLLTLFMIGFAYRYPMIHVGKDVSYGVYIYHMIFVNIAIALGYTRSWMAFGIVIVVTWAVAYFSTIFVGEYSRRIKERILSAGR</sequence>